<keyword evidence="7" id="KW-0809">Transit peptide</keyword>
<keyword evidence="8" id="KW-0560">Oxidoreductase</keyword>
<keyword evidence="4" id="KW-0409">Iron storage</keyword>
<evidence type="ECO:0000256" key="7">
    <source>
        <dbReference type="ARBA" id="ARBA00022946"/>
    </source>
</evidence>
<organism evidence="14 15">
    <name type="scientific">Temnothorax longispinosus</name>
    <dbReference type="NCBI Taxonomy" id="300112"/>
    <lineage>
        <taxon>Eukaryota</taxon>
        <taxon>Metazoa</taxon>
        <taxon>Ecdysozoa</taxon>
        <taxon>Arthropoda</taxon>
        <taxon>Hexapoda</taxon>
        <taxon>Insecta</taxon>
        <taxon>Pterygota</taxon>
        <taxon>Neoptera</taxon>
        <taxon>Endopterygota</taxon>
        <taxon>Hymenoptera</taxon>
        <taxon>Apocrita</taxon>
        <taxon>Aculeata</taxon>
        <taxon>Formicoidea</taxon>
        <taxon>Formicidae</taxon>
        <taxon>Myrmicinae</taxon>
        <taxon>Temnothorax</taxon>
    </lineage>
</organism>
<keyword evidence="6" id="KW-0410">Iron transport</keyword>
<evidence type="ECO:0000256" key="10">
    <source>
        <dbReference type="ARBA" id="ARBA00023065"/>
    </source>
</evidence>
<dbReference type="PROSITE" id="PS01344">
    <property type="entry name" value="FRATAXIN_1"/>
    <property type="match status" value="1"/>
</dbReference>
<dbReference type="GO" id="GO:0008199">
    <property type="term" value="F:ferric iron binding"/>
    <property type="evidence" value="ECO:0007669"/>
    <property type="project" value="InterPro"/>
</dbReference>
<comment type="caution">
    <text evidence="14">The sequence shown here is derived from an EMBL/GenBank/DDBJ whole genome shotgun (WGS) entry which is preliminary data.</text>
</comment>
<keyword evidence="5" id="KW-0813">Transport</keyword>
<comment type="catalytic activity">
    <reaction evidence="13">
        <text>4 Fe(2+) + O2 + 4 H(+) = 4 Fe(3+) + 2 H2O</text>
        <dbReference type="Rhea" id="RHEA:11148"/>
        <dbReference type="ChEBI" id="CHEBI:15377"/>
        <dbReference type="ChEBI" id="CHEBI:15378"/>
        <dbReference type="ChEBI" id="CHEBI:15379"/>
        <dbReference type="ChEBI" id="CHEBI:29033"/>
        <dbReference type="ChEBI" id="CHEBI:29034"/>
        <dbReference type="EC" id="1.16.3.1"/>
    </reaction>
</comment>
<keyword evidence="9" id="KW-0408">Iron</keyword>
<dbReference type="SMART" id="SM01219">
    <property type="entry name" value="Frataxin_Cyay"/>
    <property type="match status" value="1"/>
</dbReference>
<evidence type="ECO:0000256" key="11">
    <source>
        <dbReference type="ARBA" id="ARBA00023128"/>
    </source>
</evidence>
<evidence type="ECO:0000256" key="8">
    <source>
        <dbReference type="ARBA" id="ARBA00023002"/>
    </source>
</evidence>
<dbReference type="InterPro" id="IPR027993">
    <property type="entry name" value="DUF4495"/>
</dbReference>
<dbReference type="InterPro" id="IPR002908">
    <property type="entry name" value="Frataxin/CyaY"/>
</dbReference>
<comment type="similarity">
    <text evidence="2">Belongs to the frataxin family.</text>
</comment>
<name>A0A4V3S7V6_9HYME</name>
<evidence type="ECO:0000256" key="2">
    <source>
        <dbReference type="ARBA" id="ARBA00008183"/>
    </source>
</evidence>
<comment type="subcellular location">
    <subcellularLocation>
        <location evidence="1">Mitochondrion</location>
    </subcellularLocation>
</comment>
<dbReference type="PRINTS" id="PR00904">
    <property type="entry name" value="FRATAXIN"/>
</dbReference>
<dbReference type="GO" id="GO:0006879">
    <property type="term" value="P:intracellular iron ion homeostasis"/>
    <property type="evidence" value="ECO:0007669"/>
    <property type="project" value="UniProtKB-KW"/>
</dbReference>
<dbReference type="Proteomes" id="UP000310200">
    <property type="component" value="Unassembled WGS sequence"/>
</dbReference>
<evidence type="ECO:0000256" key="9">
    <source>
        <dbReference type="ARBA" id="ARBA00023004"/>
    </source>
</evidence>
<dbReference type="PROSITE" id="PS50810">
    <property type="entry name" value="FRATAXIN_2"/>
    <property type="match status" value="1"/>
</dbReference>
<evidence type="ECO:0000256" key="12">
    <source>
        <dbReference type="ARBA" id="ARBA00023133"/>
    </source>
</evidence>
<gene>
    <name evidence="14" type="ORF">DBV15_02335</name>
</gene>
<evidence type="ECO:0000256" key="13">
    <source>
        <dbReference type="ARBA" id="ARBA00047990"/>
    </source>
</evidence>
<evidence type="ECO:0000256" key="5">
    <source>
        <dbReference type="ARBA" id="ARBA00022448"/>
    </source>
</evidence>
<dbReference type="GO" id="GO:0005739">
    <property type="term" value="C:mitochondrion"/>
    <property type="evidence" value="ECO:0007669"/>
    <property type="project" value="UniProtKB-SubCell"/>
</dbReference>
<accession>A0A4V3S7V6</accession>
<dbReference type="EMBL" id="QBLH01003331">
    <property type="protein sequence ID" value="TGZ39004.1"/>
    <property type="molecule type" value="Genomic_DNA"/>
</dbReference>
<dbReference type="SUPFAM" id="SSF55387">
    <property type="entry name" value="Frataxin/Nqo15-like"/>
    <property type="match status" value="1"/>
</dbReference>
<dbReference type="PANTHER" id="PTHR33960:SF1">
    <property type="entry name" value="SIMILAR TO KIAA0825 PROTEIN"/>
    <property type="match status" value="1"/>
</dbReference>
<dbReference type="NCBIfam" id="TIGR03421">
    <property type="entry name" value="FeS_CyaY"/>
    <property type="match status" value="1"/>
</dbReference>
<evidence type="ECO:0000256" key="6">
    <source>
        <dbReference type="ARBA" id="ARBA00022496"/>
    </source>
</evidence>
<evidence type="ECO:0000256" key="3">
    <source>
        <dbReference type="ARBA" id="ARBA00013107"/>
    </source>
</evidence>
<dbReference type="EC" id="1.16.3.1" evidence="3"/>
<dbReference type="GO" id="GO:0016226">
    <property type="term" value="P:iron-sulfur cluster assembly"/>
    <property type="evidence" value="ECO:0007669"/>
    <property type="project" value="InterPro"/>
</dbReference>
<dbReference type="GO" id="GO:0006826">
    <property type="term" value="P:iron ion transport"/>
    <property type="evidence" value="ECO:0007669"/>
    <property type="project" value="UniProtKB-KW"/>
</dbReference>
<dbReference type="CDD" id="cd00503">
    <property type="entry name" value="Frataxin"/>
    <property type="match status" value="1"/>
</dbReference>
<dbReference type="Pfam" id="PF01491">
    <property type="entry name" value="Frataxin_Cyay"/>
    <property type="match status" value="1"/>
</dbReference>
<protein>
    <recommendedName>
        <fullName evidence="3">ferroxidase</fullName>
        <ecNumber evidence="3">1.16.3.1</ecNumber>
    </recommendedName>
</protein>
<dbReference type="PANTHER" id="PTHR33960">
    <property type="entry name" value="SIMILAR TO KIAA0825 PROTEIN"/>
    <property type="match status" value="1"/>
</dbReference>
<keyword evidence="10" id="KW-0406">Ion transport</keyword>
<evidence type="ECO:0000313" key="15">
    <source>
        <dbReference type="Proteomes" id="UP000310200"/>
    </source>
</evidence>
<dbReference type="GO" id="GO:0006783">
    <property type="term" value="P:heme biosynthetic process"/>
    <property type="evidence" value="ECO:0007669"/>
    <property type="project" value="UniProtKB-KW"/>
</dbReference>
<dbReference type="InterPro" id="IPR036524">
    <property type="entry name" value="Frataxin/CyaY_sf"/>
</dbReference>
<reference evidence="14 15" key="1">
    <citation type="journal article" date="2019" name="Philos. Trans. R. Soc. Lond., B, Biol. Sci.">
        <title>Ant behaviour and brain gene expression of defending hosts depend on the ecological success of the intruding social parasite.</title>
        <authorList>
            <person name="Kaur R."/>
            <person name="Stoldt M."/>
            <person name="Jongepier E."/>
            <person name="Feldmeyer B."/>
            <person name="Menzel F."/>
            <person name="Bornberg-Bauer E."/>
            <person name="Foitzik S."/>
        </authorList>
    </citation>
    <scope>NUCLEOTIDE SEQUENCE [LARGE SCALE GENOMIC DNA]</scope>
    <source>
        <tissue evidence="14">Whole body</tissue>
    </source>
</reference>
<keyword evidence="11" id="KW-0496">Mitochondrion</keyword>
<evidence type="ECO:0000313" key="14">
    <source>
        <dbReference type="EMBL" id="TGZ39004.1"/>
    </source>
</evidence>
<dbReference type="Pfam" id="PF14906">
    <property type="entry name" value="DUF4495"/>
    <property type="match status" value="1"/>
</dbReference>
<dbReference type="STRING" id="300112.A0A4V3S7V6"/>
<keyword evidence="15" id="KW-1185">Reference proteome</keyword>
<dbReference type="GO" id="GO:0004322">
    <property type="term" value="F:ferroxidase activity"/>
    <property type="evidence" value="ECO:0007669"/>
    <property type="project" value="UniProtKB-EC"/>
</dbReference>
<dbReference type="InterPro" id="IPR020895">
    <property type="entry name" value="Frataxin_CS"/>
</dbReference>
<dbReference type="NCBIfam" id="TIGR03422">
    <property type="entry name" value="mito_frataxin"/>
    <property type="match status" value="1"/>
</dbReference>
<evidence type="ECO:0000256" key="1">
    <source>
        <dbReference type="ARBA" id="ARBA00004173"/>
    </source>
</evidence>
<keyword evidence="12" id="KW-0350">Heme biosynthesis</keyword>
<dbReference type="AlphaFoldDB" id="A0A4V3S7V6"/>
<dbReference type="FunFam" id="3.30.920.10:FF:000002">
    <property type="entry name" value="Frataxin, mitochondrial"/>
    <property type="match status" value="1"/>
</dbReference>
<dbReference type="InterPro" id="IPR017789">
    <property type="entry name" value="Frataxin"/>
</dbReference>
<dbReference type="Gene3D" id="3.30.920.10">
    <property type="entry name" value="Frataxin/CyaY"/>
    <property type="match status" value="1"/>
</dbReference>
<proteinExistence type="inferred from homology"/>
<evidence type="ECO:0000256" key="4">
    <source>
        <dbReference type="ARBA" id="ARBA00022434"/>
    </source>
</evidence>
<sequence length="1009" mass="113639">MLTVVTRSDVISRLSRSLFLRRISVKKRAVFQPSKLGSYVAGYVTHGTTRFSKRDPRTLLQLSIKNLSTDTEITTELSSVQYEKICNETLDSLTECFEELVEEAVHLSDADVSYGDGVLTVKFGEPHGTYVINRQTPNKQIWLSSPKSGPKRYDFVNGQWIYKHDGKTLHELLNNEIPAITESKNGDYGRWEFGRSRKNFVATGYAILPGTNYLEMQTVLREPLCIRISGGRLDFPRHASFAAIKIVTWWEADFVAAFKRTSGLSSIWDGSASSVDDEEGVIKRIQPSDFILLVVDTAEQLLEHLHMLIQESLDHADLTVLTATLGAAALIRNCLWCYNQHAKGIISSQSSEKINQSHKAFHEMAEAVAERLLDLHCRLISLYILNEADSLSWHSDKPFFERERCSYVIQMWWLYMQGTKADLWNTVSPKMAQRVFSEMLNESLSIITTRFIHGRPTLVRSEQFWSDAFNVLCCTGYLALGACVGSDGMIGARPSNLPTAIRDIHAKCNELLICLLLRGTPLKELYQIFRHGLENLAILRPRRGPAPWLLICAPNLLGLGTIDSPADIVTLSEDKAVISMSNYVVARMLLKTLIRQNVGVMCMDDNDAANRSKSDERSCSGFLCSESACDKTLKITSTPALYSLFHVLVVTVNEPEHVIIPALKQDPNWSNYLDRQQVVWFYEMSFEKFIARLESIAATLVECADKAAEDHDATGGRSTFRCRESASIYQAMSLAIGCFAELYVTASTPVLRAAFALNDNIPAHCRPIGGNVLLQVLCAALYSTLLDVSTKGKNERRSTPGSEDTCCELSPFNPYDRSTAATALAEAICSIDEDNKHTSQIDSFLFLVKDSLRREDQNPRNGELQNMACVIETYTDELLFTNIGRRSLKIAYEYLVRASDWVLNNLRRGEESREVDLINLPEISPIVKPLTHIMFHIEDTCFDQFMANYEATNWSRILTMPLSIPLERVRTQVLLRPELKNVGDLSHEDKEVAQSIKRICSFVRSARFK</sequence>